<evidence type="ECO:0000313" key="3">
    <source>
        <dbReference type="Proteomes" id="UP001589838"/>
    </source>
</evidence>
<protein>
    <submittedName>
        <fullName evidence="2">YezD family protein</fullName>
    </submittedName>
</protein>
<sequence length="63" mass="7258">MDTHFNDKVSEIIDSLEHLEYGTVVITVHDSQITQIDVTEKKRFGTQKKKVNSSNPENSKKRL</sequence>
<dbReference type="RefSeq" id="WP_335963102.1">
    <property type="nucleotide sequence ID" value="NZ_JAXBLX010000041.1"/>
</dbReference>
<feature type="region of interest" description="Disordered" evidence="1">
    <location>
        <begin position="44"/>
        <end position="63"/>
    </location>
</feature>
<keyword evidence="3" id="KW-1185">Reference proteome</keyword>
<evidence type="ECO:0000313" key="2">
    <source>
        <dbReference type="EMBL" id="MFC0472659.1"/>
    </source>
</evidence>
<gene>
    <name evidence="2" type="ORF">ACFFHM_19785</name>
</gene>
<comment type="caution">
    <text evidence="2">The sequence shown here is derived from an EMBL/GenBank/DDBJ whole genome shotgun (WGS) entry which is preliminary data.</text>
</comment>
<dbReference type="InterPro" id="IPR018743">
    <property type="entry name" value="DUF2292"/>
</dbReference>
<dbReference type="Pfam" id="PF10055">
    <property type="entry name" value="DUF2292"/>
    <property type="match status" value="1"/>
</dbReference>
<organism evidence="2 3">
    <name type="scientific">Halalkalibacter kiskunsagensis</name>
    <dbReference type="NCBI Taxonomy" id="1548599"/>
    <lineage>
        <taxon>Bacteria</taxon>
        <taxon>Bacillati</taxon>
        <taxon>Bacillota</taxon>
        <taxon>Bacilli</taxon>
        <taxon>Bacillales</taxon>
        <taxon>Bacillaceae</taxon>
        <taxon>Halalkalibacter</taxon>
    </lineage>
</organism>
<reference evidence="2 3" key="1">
    <citation type="submission" date="2024-09" db="EMBL/GenBank/DDBJ databases">
        <authorList>
            <person name="Sun Q."/>
            <person name="Mori K."/>
        </authorList>
    </citation>
    <scope>NUCLEOTIDE SEQUENCE [LARGE SCALE GENOMIC DNA]</scope>
    <source>
        <strain evidence="2 3">NCAIM B.02610</strain>
    </source>
</reference>
<accession>A0ABV6KH87</accession>
<proteinExistence type="predicted"/>
<name>A0ABV6KH87_9BACI</name>
<evidence type="ECO:0000256" key="1">
    <source>
        <dbReference type="SAM" id="MobiDB-lite"/>
    </source>
</evidence>
<dbReference type="Proteomes" id="UP001589838">
    <property type="component" value="Unassembled WGS sequence"/>
</dbReference>
<dbReference type="EMBL" id="JBHLUX010000084">
    <property type="protein sequence ID" value="MFC0472659.1"/>
    <property type="molecule type" value="Genomic_DNA"/>
</dbReference>